<dbReference type="Proteomes" id="UP001642405">
    <property type="component" value="Unassembled WGS sequence"/>
</dbReference>
<accession>A0ABP0C211</accession>
<name>A0ABP0C211_9PEZI</name>
<evidence type="ECO:0008006" key="4">
    <source>
        <dbReference type="Google" id="ProtNLM"/>
    </source>
</evidence>
<proteinExistence type="predicted"/>
<keyword evidence="3" id="KW-1185">Reference proteome</keyword>
<feature type="region of interest" description="Disordered" evidence="1">
    <location>
        <begin position="334"/>
        <end position="368"/>
    </location>
</feature>
<evidence type="ECO:0000256" key="1">
    <source>
        <dbReference type="SAM" id="MobiDB-lite"/>
    </source>
</evidence>
<protein>
    <recommendedName>
        <fullName evidence="4">HNH nuclease domain-containing protein</fullName>
    </recommendedName>
</protein>
<sequence length="368" mass="41939">MQRLSADADVREELTRPFDRIEFLLQMQTWHKHLHRNSATDTGFLELFFSAVGIHAEFRSAALSMASDVLCYKIVKFTDDLLTDFFIPIKAVGGRIRTYLPTEIPPQQVEDPLVILRTDCLRRDRHRCVVTGGFDRDEARQRFRSFGDDGALDDDGEALKQRQKKQATFYASLEIAYILPPALINILAAEHCNLTNLMARQRALDVLLLFGDGLPRDLSAKAFTPANALTMTHDVHVEFCQYRLYFQQPDESAPSDLFYASAFDHERVAVLTERLERSLSISPADTAPDRRFLEAHCAIAHILHWSRAGDYIDRLLIDAASPWEVQERRVRTRDLQRARDSRAADSFGKRAGDENSDDLTVSAISQER</sequence>
<dbReference type="EMBL" id="CAWUHB010000034">
    <property type="protein sequence ID" value="CAK7226009.1"/>
    <property type="molecule type" value="Genomic_DNA"/>
</dbReference>
<evidence type="ECO:0000313" key="3">
    <source>
        <dbReference type="Proteomes" id="UP001642405"/>
    </source>
</evidence>
<feature type="compositionally biased region" description="Basic and acidic residues" evidence="1">
    <location>
        <begin position="334"/>
        <end position="353"/>
    </location>
</feature>
<feature type="compositionally biased region" description="Polar residues" evidence="1">
    <location>
        <begin position="358"/>
        <end position="368"/>
    </location>
</feature>
<organism evidence="2 3">
    <name type="scientific">Sporothrix curviconia</name>
    <dbReference type="NCBI Taxonomy" id="1260050"/>
    <lineage>
        <taxon>Eukaryota</taxon>
        <taxon>Fungi</taxon>
        <taxon>Dikarya</taxon>
        <taxon>Ascomycota</taxon>
        <taxon>Pezizomycotina</taxon>
        <taxon>Sordariomycetes</taxon>
        <taxon>Sordariomycetidae</taxon>
        <taxon>Ophiostomatales</taxon>
        <taxon>Ophiostomataceae</taxon>
        <taxon>Sporothrix</taxon>
    </lineage>
</organism>
<comment type="caution">
    <text evidence="2">The sequence shown here is derived from an EMBL/GenBank/DDBJ whole genome shotgun (WGS) entry which is preliminary data.</text>
</comment>
<evidence type="ECO:0000313" key="2">
    <source>
        <dbReference type="EMBL" id="CAK7226009.1"/>
    </source>
</evidence>
<reference evidence="2 3" key="1">
    <citation type="submission" date="2024-01" db="EMBL/GenBank/DDBJ databases">
        <authorList>
            <person name="Allen C."/>
            <person name="Tagirdzhanova G."/>
        </authorList>
    </citation>
    <scope>NUCLEOTIDE SEQUENCE [LARGE SCALE GENOMIC DNA]</scope>
</reference>
<gene>
    <name evidence="2" type="ORF">SCUCBS95973_006058</name>
</gene>